<feature type="transmembrane region" description="Helical" evidence="1">
    <location>
        <begin position="6"/>
        <end position="28"/>
    </location>
</feature>
<evidence type="ECO:0000256" key="1">
    <source>
        <dbReference type="SAM" id="Phobius"/>
    </source>
</evidence>
<keyword evidence="1" id="KW-0812">Transmembrane</keyword>
<keyword evidence="3" id="KW-1185">Reference proteome</keyword>
<feature type="transmembrane region" description="Helical" evidence="1">
    <location>
        <begin position="74"/>
        <end position="95"/>
    </location>
</feature>
<gene>
    <name evidence="2" type="ORF">HMPREF0063_11976</name>
</gene>
<dbReference type="EMBL" id="ACLF03000006">
    <property type="protein sequence ID" value="EFQ82767.1"/>
    <property type="molecule type" value="Genomic_DNA"/>
</dbReference>
<dbReference type="OrthoDB" id="3405989at2"/>
<sequence>MSPETALLAATAVHLGFQLVVTTVVYPALAAVTDESWVTAHAAHSSRIAVVVAPLYLTLAAVGLWVLLDADLTAVIWLALAGTGVACFTTALVAAPAHGRLGRDGRAAALMTSLRWADAVRTVGAAVALVAAAVAV</sequence>
<dbReference type="AlphaFoldDB" id="E2SE40"/>
<comment type="caution">
    <text evidence="2">The sequence shown here is derived from an EMBL/GenBank/DDBJ whole genome shotgun (WGS) entry which is preliminary data.</text>
</comment>
<dbReference type="RefSeq" id="WP_007077068.1">
    <property type="nucleotide sequence ID" value="NZ_CM001024.1"/>
</dbReference>
<organism evidence="2 3">
    <name type="scientific">Aeromicrobium marinum DSM 15272</name>
    <dbReference type="NCBI Taxonomy" id="585531"/>
    <lineage>
        <taxon>Bacteria</taxon>
        <taxon>Bacillati</taxon>
        <taxon>Actinomycetota</taxon>
        <taxon>Actinomycetes</taxon>
        <taxon>Propionibacteriales</taxon>
        <taxon>Nocardioidaceae</taxon>
        <taxon>Aeromicrobium</taxon>
    </lineage>
</organism>
<evidence type="ECO:0000313" key="2">
    <source>
        <dbReference type="EMBL" id="EFQ82767.1"/>
    </source>
</evidence>
<keyword evidence="1" id="KW-0472">Membrane</keyword>
<protein>
    <recommendedName>
        <fullName evidence="4">DUF1772 domain-containing protein</fullName>
    </recommendedName>
</protein>
<evidence type="ECO:0000313" key="3">
    <source>
        <dbReference type="Proteomes" id="UP000003111"/>
    </source>
</evidence>
<keyword evidence="1" id="KW-1133">Transmembrane helix</keyword>
<name>E2SE40_9ACTN</name>
<dbReference type="eggNOG" id="ENOG50333B5">
    <property type="taxonomic scope" value="Bacteria"/>
</dbReference>
<accession>E2SE40</accession>
<dbReference type="Proteomes" id="UP000003111">
    <property type="component" value="Unassembled WGS sequence"/>
</dbReference>
<proteinExistence type="predicted"/>
<evidence type="ECO:0008006" key="4">
    <source>
        <dbReference type="Google" id="ProtNLM"/>
    </source>
</evidence>
<feature type="transmembrane region" description="Helical" evidence="1">
    <location>
        <begin position="48"/>
        <end position="68"/>
    </location>
</feature>
<dbReference type="HOGENOM" id="CLU_1792335_0_0_11"/>
<reference evidence="2" key="1">
    <citation type="submission" date="2010-08" db="EMBL/GenBank/DDBJ databases">
        <authorList>
            <person name="Muzny D."/>
            <person name="Qin X."/>
            <person name="Buhay C."/>
            <person name="Dugan-Rocha S."/>
            <person name="Ding Y."/>
            <person name="Chen G."/>
            <person name="Hawes A."/>
            <person name="Holder M."/>
            <person name="Jhangiani S."/>
            <person name="Johnson A."/>
            <person name="Khan Z."/>
            <person name="Li Z."/>
            <person name="Liu W."/>
            <person name="Liu X."/>
            <person name="Perez L."/>
            <person name="Shen H."/>
            <person name="Wang Q."/>
            <person name="Watt J."/>
            <person name="Xi L."/>
            <person name="Xin Y."/>
            <person name="Zhou J."/>
            <person name="Deng J."/>
            <person name="Jiang H."/>
            <person name="Liu Y."/>
            <person name="Qu J."/>
            <person name="Song X.-Z."/>
            <person name="Zhang L."/>
            <person name="Villasana D."/>
            <person name="Johnson A."/>
            <person name="Liu J."/>
            <person name="Liyanage D."/>
            <person name="Lorensuhewa L."/>
            <person name="Robinson T."/>
            <person name="Song A."/>
            <person name="Song B.-B."/>
            <person name="Dinh H."/>
            <person name="Thornton R."/>
            <person name="Coyle M."/>
            <person name="Francisco L."/>
            <person name="Jackson L."/>
            <person name="Javaid M."/>
            <person name="Korchina V."/>
            <person name="Kovar C."/>
            <person name="Mata R."/>
            <person name="Mathew T."/>
            <person name="Ngo R."/>
            <person name="Nguyen L."/>
            <person name="Nguyen N."/>
            <person name="Okwuonu G."/>
            <person name="Ongeri F."/>
            <person name="Pham C."/>
            <person name="Simmons D."/>
            <person name="Wilczek-Boney K."/>
            <person name="Hale W."/>
            <person name="Jakkamsetti A."/>
            <person name="Pham P."/>
            <person name="Ruth R."/>
            <person name="San Lucas F."/>
            <person name="Warren J."/>
            <person name="Zhang J."/>
            <person name="Zhao Z."/>
            <person name="Zhou C."/>
            <person name="Zhu D."/>
            <person name="Lee S."/>
            <person name="Bess C."/>
            <person name="Blankenburg K."/>
            <person name="Forbes L."/>
            <person name="Fu Q."/>
            <person name="Gubbala S."/>
            <person name="Hirani K."/>
            <person name="Jayaseelan J.C."/>
            <person name="Lara F."/>
            <person name="Munidasa M."/>
            <person name="Palculict T."/>
            <person name="Patil S."/>
            <person name="Pu L.-L."/>
            <person name="Saada N."/>
            <person name="Tang L."/>
            <person name="Weissenberger G."/>
            <person name="Zhu Y."/>
            <person name="Hemphill L."/>
            <person name="Shang Y."/>
            <person name="Youmans B."/>
            <person name="Ayvaz T."/>
            <person name="Ross M."/>
            <person name="Santibanez J."/>
            <person name="Aqrawi P."/>
            <person name="Gross S."/>
            <person name="Joshi V."/>
            <person name="Fowler G."/>
            <person name="Nazareth L."/>
            <person name="Reid J."/>
            <person name="Worley K."/>
            <person name="Petrosino J."/>
            <person name="Highlander S."/>
            <person name="Gibbs R."/>
        </authorList>
    </citation>
    <scope>NUCLEOTIDE SEQUENCE [LARGE SCALE GENOMIC DNA]</scope>
    <source>
        <strain evidence="2">DSM 15272</strain>
    </source>
</reference>